<evidence type="ECO:0000313" key="2">
    <source>
        <dbReference type="EMBL" id="TCP57109.1"/>
    </source>
</evidence>
<protein>
    <submittedName>
        <fullName evidence="2">Uncharacterized protein</fullName>
    </submittedName>
</protein>
<keyword evidence="1" id="KW-0472">Membrane</keyword>
<keyword evidence="1" id="KW-0812">Transmembrane</keyword>
<organism evidence="2 3">
    <name type="scientific">Tamaricihabitans halophyticus</name>
    <dbReference type="NCBI Taxonomy" id="1262583"/>
    <lineage>
        <taxon>Bacteria</taxon>
        <taxon>Bacillati</taxon>
        <taxon>Actinomycetota</taxon>
        <taxon>Actinomycetes</taxon>
        <taxon>Pseudonocardiales</taxon>
        <taxon>Pseudonocardiaceae</taxon>
        <taxon>Tamaricihabitans</taxon>
    </lineage>
</organism>
<gene>
    <name evidence="2" type="ORF">EV191_1011061</name>
</gene>
<dbReference type="AlphaFoldDB" id="A0A4R2R5N2"/>
<proteinExistence type="predicted"/>
<sequence>MGGPPPKKKTGLIIGIVVAAVVVLGGGATALILLLGGGGGDAKAAADKLATAFSENKAAPLAELTCRKPNQEETEAFNQVVGSLPGEYSVKSEPNVNEDAGTATVVLVGKPPTGGPEQELPLQLKQNDEFPDGWCAQFGWENYPPIVQQGIP</sequence>
<dbReference type="EMBL" id="SLXQ01000001">
    <property type="protein sequence ID" value="TCP57109.1"/>
    <property type="molecule type" value="Genomic_DNA"/>
</dbReference>
<reference evidence="2 3" key="1">
    <citation type="submission" date="2019-03" db="EMBL/GenBank/DDBJ databases">
        <title>Genomic Encyclopedia of Type Strains, Phase IV (KMG-IV): sequencing the most valuable type-strain genomes for metagenomic binning, comparative biology and taxonomic classification.</title>
        <authorList>
            <person name="Goeker M."/>
        </authorList>
    </citation>
    <scope>NUCLEOTIDE SEQUENCE [LARGE SCALE GENOMIC DNA]</scope>
    <source>
        <strain evidence="2 3">DSM 45765</strain>
    </source>
</reference>
<evidence type="ECO:0000256" key="1">
    <source>
        <dbReference type="SAM" id="Phobius"/>
    </source>
</evidence>
<keyword evidence="3" id="KW-1185">Reference proteome</keyword>
<name>A0A4R2R5N2_9PSEU</name>
<dbReference type="Proteomes" id="UP000294911">
    <property type="component" value="Unassembled WGS sequence"/>
</dbReference>
<evidence type="ECO:0000313" key="3">
    <source>
        <dbReference type="Proteomes" id="UP000294911"/>
    </source>
</evidence>
<feature type="transmembrane region" description="Helical" evidence="1">
    <location>
        <begin position="12"/>
        <end position="35"/>
    </location>
</feature>
<accession>A0A4R2R5N2</accession>
<keyword evidence="1" id="KW-1133">Transmembrane helix</keyword>
<comment type="caution">
    <text evidence="2">The sequence shown here is derived from an EMBL/GenBank/DDBJ whole genome shotgun (WGS) entry which is preliminary data.</text>
</comment>